<evidence type="ECO:0000256" key="1">
    <source>
        <dbReference type="SAM" id="Coils"/>
    </source>
</evidence>
<sequence length="279" mass="32843">MLYIELVLPEDKNVIGFKHFQLQYQKSYITDEQVFKQTKSLNFNNFISTSLVLELELTMTVTDSDVSGFTTNLEKQVMVNNLINYVTYNSRTTMQFITYVQRPVIVFRRSYQTFLEAILKIGSLLGILRLAKSLLYYFHFRLFEREMNMVVSQVVKENKMTVVDHPKINETFLQQSICEDKNGTLLQSKDDASPREISDQKIDEFKQKNLSYEAFLQVTNELKANSDLENRHQKGNESLQAQIEQLQRENRQMRELLKNQEQIIVDKVLEVLNERLKKS</sequence>
<accession>A0A8J8T1Y4</accession>
<evidence type="ECO:0000313" key="3">
    <source>
        <dbReference type="Proteomes" id="UP000785679"/>
    </source>
</evidence>
<dbReference type="AlphaFoldDB" id="A0A8J8T1Y4"/>
<evidence type="ECO:0000313" key="2">
    <source>
        <dbReference type="EMBL" id="TNV78860.1"/>
    </source>
</evidence>
<organism evidence="2 3">
    <name type="scientific">Halteria grandinella</name>
    <dbReference type="NCBI Taxonomy" id="5974"/>
    <lineage>
        <taxon>Eukaryota</taxon>
        <taxon>Sar</taxon>
        <taxon>Alveolata</taxon>
        <taxon>Ciliophora</taxon>
        <taxon>Intramacronucleata</taxon>
        <taxon>Spirotrichea</taxon>
        <taxon>Stichotrichia</taxon>
        <taxon>Sporadotrichida</taxon>
        <taxon>Halteriidae</taxon>
        <taxon>Halteria</taxon>
    </lineage>
</organism>
<proteinExistence type="predicted"/>
<reference evidence="2" key="1">
    <citation type="submission" date="2019-06" db="EMBL/GenBank/DDBJ databases">
        <authorList>
            <person name="Zheng W."/>
        </authorList>
    </citation>
    <scope>NUCLEOTIDE SEQUENCE</scope>
    <source>
        <strain evidence="2">QDHG01</strain>
    </source>
</reference>
<name>A0A8J8T1Y4_HALGN</name>
<dbReference type="EMBL" id="RRYP01009736">
    <property type="protein sequence ID" value="TNV78860.1"/>
    <property type="molecule type" value="Genomic_DNA"/>
</dbReference>
<gene>
    <name evidence="2" type="ORF">FGO68_gene4614</name>
</gene>
<dbReference type="Proteomes" id="UP000785679">
    <property type="component" value="Unassembled WGS sequence"/>
</dbReference>
<keyword evidence="3" id="KW-1185">Reference proteome</keyword>
<protein>
    <submittedName>
        <fullName evidence="2">Uncharacterized protein</fullName>
    </submittedName>
</protein>
<feature type="coiled-coil region" evidence="1">
    <location>
        <begin position="229"/>
        <end position="263"/>
    </location>
</feature>
<comment type="caution">
    <text evidence="2">The sequence shown here is derived from an EMBL/GenBank/DDBJ whole genome shotgun (WGS) entry which is preliminary data.</text>
</comment>
<keyword evidence="1" id="KW-0175">Coiled coil</keyword>